<dbReference type="AlphaFoldDB" id="A0A1E5IJD7"/>
<reference evidence="1 2" key="1">
    <citation type="submission" date="2015-11" db="EMBL/GenBank/DDBJ databases">
        <title>Evidence for parallel genomic evolution in an endosymbiosis of termite gut flagellates.</title>
        <authorList>
            <person name="Zheng H."/>
        </authorList>
    </citation>
    <scope>NUCLEOTIDE SEQUENCE [LARGE SCALE GENOMIC DNA]</scope>
    <source>
        <strain evidence="1 2">CET450</strain>
    </source>
</reference>
<organism evidence="1 2">
    <name type="scientific">Endomicrobium trichonymphae</name>
    <dbReference type="NCBI Taxonomy" id="1408204"/>
    <lineage>
        <taxon>Bacteria</taxon>
        <taxon>Pseudomonadati</taxon>
        <taxon>Elusimicrobiota</taxon>
        <taxon>Endomicrobiia</taxon>
        <taxon>Endomicrobiales</taxon>
        <taxon>Endomicrobiaceae</taxon>
        <taxon>Candidatus Endomicrobiellum</taxon>
    </lineage>
</organism>
<dbReference type="Proteomes" id="UP000095237">
    <property type="component" value="Unassembled WGS sequence"/>
</dbReference>
<sequence length="71" mass="8289">MCLKGDSRTKNNTKITELFYQQSFLNNKLIADFSKLNFGTYLAGNEYASRFITDFFLLPTKQLILIHQLLH</sequence>
<comment type="caution">
    <text evidence="1">The sequence shown here is derived from an EMBL/GenBank/DDBJ whole genome shotgun (WGS) entry which is preliminary data.</text>
</comment>
<evidence type="ECO:0000313" key="2">
    <source>
        <dbReference type="Proteomes" id="UP000095237"/>
    </source>
</evidence>
<proteinExistence type="predicted"/>
<accession>A0A1E5IJD7</accession>
<gene>
    <name evidence="1" type="ORF">ATZ36_16655</name>
</gene>
<keyword evidence="2" id="KW-1185">Reference proteome</keyword>
<protein>
    <submittedName>
        <fullName evidence="1">Uncharacterized protein</fullName>
    </submittedName>
</protein>
<evidence type="ECO:0000313" key="1">
    <source>
        <dbReference type="EMBL" id="OEG70622.1"/>
    </source>
</evidence>
<dbReference type="EMBL" id="LNVX01000291">
    <property type="protein sequence ID" value="OEG70622.1"/>
    <property type="molecule type" value="Genomic_DNA"/>
</dbReference>
<name>A0A1E5IJD7_ENDTX</name>